<feature type="transmembrane region" description="Helical" evidence="2">
    <location>
        <begin position="129"/>
        <end position="151"/>
    </location>
</feature>
<evidence type="ECO:0000313" key="3">
    <source>
        <dbReference type="EMBL" id="WZK92870.1"/>
    </source>
</evidence>
<reference evidence="3" key="1">
    <citation type="journal article" date="2024" name="Microbiol. Spectr.">
        <title>Full-genome sequencing of dozens of new DNA viruses found in Spanish bat feces.</title>
        <authorList>
            <person name="Buigues J."/>
            <person name="Vinals A."/>
            <person name="Martinez-Recio R."/>
            <person name="Monros J.S."/>
            <person name="Sanjuan R."/>
            <person name="Cuevas J.M."/>
        </authorList>
    </citation>
    <scope>NUCLEOTIDE SEQUENCE</scope>
    <source>
        <strain evidence="3">MAVG50</strain>
    </source>
</reference>
<dbReference type="EMBL" id="PP410070">
    <property type="protein sequence ID" value="WZK92870.1"/>
    <property type="molecule type" value="Genomic_DNA"/>
</dbReference>
<name>A0AAU6S574_9POLY</name>
<keyword evidence="2" id="KW-1133">Transmembrane helix</keyword>
<keyword evidence="2" id="KW-0472">Membrane</keyword>
<proteinExistence type="predicted"/>
<accession>A0AAU6S574</accession>
<feature type="region of interest" description="Disordered" evidence="1">
    <location>
        <begin position="50"/>
        <end position="82"/>
    </location>
</feature>
<sequence>MLMDPHPSEPAMPTGPAEYLPMKDLQESQIYTVMNPVDPRLVKHPNLNPQVTILTPTPDPSPPPLPPKRRLPRRSVSLNTPKPHPLVEVEELKMSLRKKEDEVLKMWMDLILARKLALRARHQKKRQKYLIALLIFLLVCLTLLVTLYLVIKQLMPS</sequence>
<keyword evidence="2" id="KW-0812">Transmembrane</keyword>
<protein>
    <submittedName>
        <fullName evidence="3">ALTO protein</fullName>
    </submittedName>
</protein>
<evidence type="ECO:0000256" key="1">
    <source>
        <dbReference type="SAM" id="MobiDB-lite"/>
    </source>
</evidence>
<feature type="compositionally biased region" description="Pro residues" evidence="1">
    <location>
        <begin position="57"/>
        <end position="66"/>
    </location>
</feature>
<reference evidence="3" key="2">
    <citation type="submission" date="2024-02" db="EMBL/GenBank/DDBJ databases">
        <authorList>
            <person name="Buigues J."/>
            <person name="Vinals A."/>
            <person name="Martinez-Recio R."/>
            <person name="S Monros J."/>
            <person name="Sanjuan R."/>
            <person name="Cuevas J.M."/>
        </authorList>
    </citation>
    <scope>NUCLEOTIDE SEQUENCE</scope>
    <source>
        <strain evidence="3">MAVG50</strain>
    </source>
</reference>
<organism evidence="3">
    <name type="scientific">Plecotus auritus polyomavirus</name>
    <dbReference type="NCBI Taxonomy" id="3140010"/>
    <lineage>
        <taxon>Viruses</taxon>
        <taxon>Monodnaviria</taxon>
        <taxon>Shotokuvirae</taxon>
        <taxon>Cossaviricota</taxon>
        <taxon>Papovaviricetes</taxon>
        <taxon>Sepolyvirales</taxon>
        <taxon>Polyomaviridae</taxon>
    </lineage>
</organism>
<evidence type="ECO:0000256" key="2">
    <source>
        <dbReference type="SAM" id="Phobius"/>
    </source>
</evidence>